<comment type="caution">
    <text evidence="1">The sequence shown here is derived from an EMBL/GenBank/DDBJ whole genome shotgun (WGS) entry which is preliminary data.</text>
</comment>
<sequence>MKTEAQSAWQAHLQGIKQEFVHGGVKGTPDNFGFGYDSSTNHFKLCCTAKENLGGEIIVSAVLYTLSTNIGEKSAWRVSSIPPPPTPHFLRPVMGNYYANGGVSHWLVLDPSRAFSGSSIVSFHMEDEVFREFDLPRGFKLPRRSQPYYYYFGENSILLSKIDGMLAISPLVLGFEKPFTVWVMKVYGDAESWFPFVSMSLSRPMGKFLRLRHEKVLDVLGIKNNGQDIWVYSYDLERVCVFNLKTLKLRKGKSIPRGKCWFCEAFSETLALMDVEDEVMTNVLYLDRPKN</sequence>
<keyword evidence="2" id="KW-1185">Reference proteome</keyword>
<accession>A0A834TDY2</accession>
<name>A0A834TDY2_9FABA</name>
<proteinExistence type="predicted"/>
<gene>
    <name evidence="1" type="ORF">G2W53_029368</name>
</gene>
<dbReference type="OrthoDB" id="1414876at2759"/>
<evidence type="ECO:0000313" key="1">
    <source>
        <dbReference type="EMBL" id="KAF7815399.1"/>
    </source>
</evidence>
<dbReference type="AlphaFoldDB" id="A0A834TDY2"/>
<protein>
    <submittedName>
        <fullName evidence="1">F-box/kelch-repeat protein</fullName>
    </submittedName>
</protein>
<dbReference type="EMBL" id="JAAIUW010000009">
    <property type="protein sequence ID" value="KAF7815399.1"/>
    <property type="molecule type" value="Genomic_DNA"/>
</dbReference>
<organism evidence="1 2">
    <name type="scientific">Senna tora</name>
    <dbReference type="NCBI Taxonomy" id="362788"/>
    <lineage>
        <taxon>Eukaryota</taxon>
        <taxon>Viridiplantae</taxon>
        <taxon>Streptophyta</taxon>
        <taxon>Embryophyta</taxon>
        <taxon>Tracheophyta</taxon>
        <taxon>Spermatophyta</taxon>
        <taxon>Magnoliopsida</taxon>
        <taxon>eudicotyledons</taxon>
        <taxon>Gunneridae</taxon>
        <taxon>Pentapetalae</taxon>
        <taxon>rosids</taxon>
        <taxon>fabids</taxon>
        <taxon>Fabales</taxon>
        <taxon>Fabaceae</taxon>
        <taxon>Caesalpinioideae</taxon>
        <taxon>Cassia clade</taxon>
        <taxon>Senna</taxon>
    </lineage>
</organism>
<dbReference type="Proteomes" id="UP000634136">
    <property type="component" value="Unassembled WGS sequence"/>
</dbReference>
<dbReference type="PANTHER" id="PTHR31111:SF136">
    <property type="entry name" value="F-BOX ASSOCIATED DOMAIN-CONTAINING PROTEIN"/>
    <property type="match status" value="1"/>
</dbReference>
<dbReference type="PANTHER" id="PTHR31111">
    <property type="entry name" value="BNAA05G37150D PROTEIN-RELATED"/>
    <property type="match status" value="1"/>
</dbReference>
<evidence type="ECO:0000313" key="2">
    <source>
        <dbReference type="Proteomes" id="UP000634136"/>
    </source>
</evidence>
<reference evidence="1" key="1">
    <citation type="submission" date="2020-09" db="EMBL/GenBank/DDBJ databases">
        <title>Genome-Enabled Discovery of Anthraquinone Biosynthesis in Senna tora.</title>
        <authorList>
            <person name="Kang S.-H."/>
            <person name="Pandey R.P."/>
            <person name="Lee C.-M."/>
            <person name="Sim J.-S."/>
            <person name="Jeong J.-T."/>
            <person name="Choi B.-S."/>
            <person name="Jung M."/>
            <person name="Ginzburg D."/>
            <person name="Zhao K."/>
            <person name="Won S.Y."/>
            <person name="Oh T.-J."/>
            <person name="Yu Y."/>
            <person name="Kim N.-H."/>
            <person name="Lee O.R."/>
            <person name="Lee T.-H."/>
            <person name="Bashyal P."/>
            <person name="Kim T.-S."/>
            <person name="Lee W.-H."/>
            <person name="Kawkins C."/>
            <person name="Kim C.-K."/>
            <person name="Kim J.S."/>
            <person name="Ahn B.O."/>
            <person name="Rhee S.Y."/>
            <person name="Sohng J.K."/>
        </authorList>
    </citation>
    <scope>NUCLEOTIDE SEQUENCE</scope>
    <source>
        <tissue evidence="1">Leaf</tissue>
    </source>
</reference>